<feature type="region of interest" description="Disordered" evidence="1">
    <location>
        <begin position="35"/>
        <end position="54"/>
    </location>
</feature>
<dbReference type="EMBL" id="OQ890323">
    <property type="protein sequence ID" value="WLJ26196.1"/>
    <property type="molecule type" value="Genomic_DNA"/>
</dbReference>
<reference evidence="2" key="1">
    <citation type="submission" date="2023-04" db="EMBL/GenBank/DDBJ databases">
        <title>The human skin virome in hidradenitis suppurativa patients.</title>
        <authorList>
            <person name="Jansen D."/>
        </authorList>
    </citation>
    <scope>NUCLEOTIDE SEQUENCE</scope>
    <source>
        <strain evidence="2">VC4_HSPhageB</strain>
    </source>
</reference>
<proteinExistence type="predicted"/>
<protein>
    <submittedName>
        <fullName evidence="2">Uncharacterized protein</fullName>
    </submittedName>
</protein>
<organism evidence="2">
    <name type="scientific">Firmicutes phage HS17</name>
    <dbReference type="NCBI Taxonomy" id="3056395"/>
    <lineage>
        <taxon>Viruses</taxon>
    </lineage>
</organism>
<evidence type="ECO:0000256" key="1">
    <source>
        <dbReference type="SAM" id="MobiDB-lite"/>
    </source>
</evidence>
<evidence type="ECO:0000313" key="2">
    <source>
        <dbReference type="EMBL" id="WLJ26196.1"/>
    </source>
</evidence>
<accession>A0AA50ACS4</accession>
<sequence>MTGAITRGLTLKDFDSMTIGQIVDYCKTYNDLNKSPEEREKETKIASQKDFDRF</sequence>
<name>A0AA50ACS4_9VIRU</name>